<evidence type="ECO:0000313" key="6">
    <source>
        <dbReference type="Proteomes" id="UP000593565"/>
    </source>
</evidence>
<evidence type="ECO:0000313" key="5">
    <source>
        <dbReference type="EMBL" id="KAF4089969.1"/>
    </source>
</evidence>
<comment type="similarity">
    <text evidence="1">Belongs to the cystatin family.</text>
</comment>
<dbReference type="SUPFAM" id="SSF54403">
    <property type="entry name" value="Cystatin/monellin"/>
    <property type="match status" value="1"/>
</dbReference>
<gene>
    <name evidence="5" type="ORF">AMELA_G00044360</name>
</gene>
<proteinExistence type="inferred from homology"/>
<keyword evidence="6" id="KW-1185">Reference proteome</keyword>
<dbReference type="InterPro" id="IPR000010">
    <property type="entry name" value="Cystatin_dom"/>
</dbReference>
<keyword evidence="3" id="KW-0732">Signal</keyword>
<dbReference type="SMART" id="SM00043">
    <property type="entry name" value="CY"/>
    <property type="match status" value="1"/>
</dbReference>
<dbReference type="GO" id="GO:0005615">
    <property type="term" value="C:extracellular space"/>
    <property type="evidence" value="ECO:0007669"/>
    <property type="project" value="TreeGrafter"/>
</dbReference>
<dbReference type="PANTHER" id="PTHR46186">
    <property type="entry name" value="CYSTATIN"/>
    <property type="match status" value="1"/>
</dbReference>
<reference evidence="5 6" key="1">
    <citation type="submission" date="2020-02" db="EMBL/GenBank/DDBJ databases">
        <title>A chromosome-scale genome assembly of the black bullhead catfish (Ameiurus melas).</title>
        <authorList>
            <person name="Wen M."/>
            <person name="Zham M."/>
            <person name="Cabau C."/>
            <person name="Klopp C."/>
            <person name="Donnadieu C."/>
            <person name="Roques C."/>
            <person name="Bouchez O."/>
            <person name="Lampietro C."/>
            <person name="Jouanno E."/>
            <person name="Herpin A."/>
            <person name="Louis A."/>
            <person name="Berthelot C."/>
            <person name="Parey E."/>
            <person name="Roest-Crollius H."/>
            <person name="Braasch I."/>
            <person name="Postlethwait J."/>
            <person name="Robinson-Rechavi M."/>
            <person name="Echchiki A."/>
            <person name="Begum T."/>
            <person name="Montfort J."/>
            <person name="Schartl M."/>
            <person name="Bobe J."/>
            <person name="Guiguen Y."/>
        </authorList>
    </citation>
    <scope>NUCLEOTIDE SEQUENCE [LARGE SCALE GENOMIC DNA]</scope>
    <source>
        <strain evidence="5">M_S1</strain>
        <tissue evidence="5">Blood</tissue>
    </source>
</reference>
<dbReference type="GO" id="GO:0004869">
    <property type="term" value="F:cysteine-type endopeptidase inhibitor activity"/>
    <property type="evidence" value="ECO:0007669"/>
    <property type="project" value="InterPro"/>
</dbReference>
<dbReference type="GO" id="GO:0005737">
    <property type="term" value="C:cytoplasm"/>
    <property type="evidence" value="ECO:0007669"/>
    <property type="project" value="TreeGrafter"/>
</dbReference>
<dbReference type="FunFam" id="3.10.450.10:FF:000004">
    <property type="entry name" value="Cystatin C"/>
    <property type="match status" value="1"/>
</dbReference>
<accession>A0A7J6B6F6</accession>
<protein>
    <recommendedName>
        <fullName evidence="4">Cystatin domain-containing protein</fullName>
    </recommendedName>
</protein>
<dbReference type="EMBL" id="JAAGNN010000004">
    <property type="protein sequence ID" value="KAF4089969.1"/>
    <property type="molecule type" value="Genomic_DNA"/>
</dbReference>
<dbReference type="Proteomes" id="UP000593565">
    <property type="component" value="Unassembled WGS sequence"/>
</dbReference>
<keyword evidence="2" id="KW-1015">Disulfide bond</keyword>
<feature type="domain" description="Cystatin" evidence="4">
    <location>
        <begin position="19"/>
        <end position="127"/>
    </location>
</feature>
<dbReference type="Gene3D" id="3.10.450.10">
    <property type="match status" value="1"/>
</dbReference>
<organism evidence="5 6">
    <name type="scientific">Ameiurus melas</name>
    <name type="common">Black bullhead</name>
    <name type="synonym">Silurus melas</name>
    <dbReference type="NCBI Taxonomy" id="219545"/>
    <lineage>
        <taxon>Eukaryota</taxon>
        <taxon>Metazoa</taxon>
        <taxon>Chordata</taxon>
        <taxon>Craniata</taxon>
        <taxon>Vertebrata</taxon>
        <taxon>Euteleostomi</taxon>
        <taxon>Actinopterygii</taxon>
        <taxon>Neopterygii</taxon>
        <taxon>Teleostei</taxon>
        <taxon>Ostariophysi</taxon>
        <taxon>Siluriformes</taxon>
        <taxon>Ictaluridae</taxon>
        <taxon>Ameiurus</taxon>
    </lineage>
</organism>
<evidence type="ECO:0000259" key="4">
    <source>
        <dbReference type="SMART" id="SM00043"/>
    </source>
</evidence>
<evidence type="ECO:0000256" key="3">
    <source>
        <dbReference type="SAM" id="SignalP"/>
    </source>
</evidence>
<dbReference type="AlphaFoldDB" id="A0A7J6B6F6"/>
<dbReference type="CDD" id="cd00042">
    <property type="entry name" value="CY"/>
    <property type="match status" value="1"/>
</dbReference>
<feature type="chain" id="PRO_5029838039" description="Cystatin domain-containing protein" evidence="3">
    <location>
        <begin position="19"/>
        <end position="127"/>
    </location>
</feature>
<evidence type="ECO:0000256" key="2">
    <source>
        <dbReference type="ARBA" id="ARBA00023157"/>
    </source>
</evidence>
<comment type="caution">
    <text evidence="5">The sequence shown here is derived from an EMBL/GenBank/DDBJ whole genome shotgun (WGS) entry which is preliminary data.</text>
</comment>
<dbReference type="InterPro" id="IPR046350">
    <property type="entry name" value="Cystatin_sf"/>
</dbReference>
<dbReference type="Pfam" id="PF00031">
    <property type="entry name" value="Cystatin"/>
    <property type="match status" value="1"/>
</dbReference>
<dbReference type="GO" id="GO:0031982">
    <property type="term" value="C:vesicle"/>
    <property type="evidence" value="ECO:0007669"/>
    <property type="project" value="TreeGrafter"/>
</dbReference>
<feature type="signal peptide" evidence="3">
    <location>
        <begin position="1"/>
        <end position="18"/>
    </location>
</feature>
<dbReference type="PANTHER" id="PTHR46186:SF12">
    <property type="entry name" value="CYSTATIN C (AMYLOID ANGIOPATHY AND CEREBRAL HEMORRHAGE)-RELATED"/>
    <property type="match status" value="1"/>
</dbReference>
<name>A0A7J6B6F6_AMEME</name>
<sequence>MSVKVAALLAVFLAVASAQLLGAPMDADIKNKEVKAALRFAVAQYNNQSNSIYICKVVKVIKAQVQVVSGYKYYFTVMMAQTSCKKEEAKIKCAINLDPAIAQPHECNLVVWSQPWLRRTVLTENTC</sequence>
<evidence type="ECO:0000256" key="1">
    <source>
        <dbReference type="ARBA" id="ARBA00009403"/>
    </source>
</evidence>